<evidence type="ECO:0000313" key="3">
    <source>
        <dbReference type="Proteomes" id="UP001652661"/>
    </source>
</evidence>
<dbReference type="SMART" id="SM00343">
    <property type="entry name" value="ZnF_C2HC"/>
    <property type="match status" value="2"/>
</dbReference>
<dbReference type="Gene3D" id="4.10.60.10">
    <property type="entry name" value="Zinc finger, CCHC-type"/>
    <property type="match status" value="1"/>
</dbReference>
<protein>
    <recommendedName>
        <fullName evidence="2">CCHC-type domain-containing protein</fullName>
    </recommendedName>
</protein>
<gene>
    <name evidence="4" type="primary">LOC138927991</name>
</gene>
<feature type="domain" description="CCHC-type" evidence="2">
    <location>
        <begin position="130"/>
        <end position="143"/>
    </location>
</feature>
<dbReference type="InterPro" id="IPR001878">
    <property type="entry name" value="Znf_CCHC"/>
</dbReference>
<dbReference type="GeneID" id="138927991"/>
<organism evidence="3 4">
    <name type="scientific">Drosophila kikkawai</name>
    <name type="common">Fruit fly</name>
    <dbReference type="NCBI Taxonomy" id="30033"/>
    <lineage>
        <taxon>Eukaryota</taxon>
        <taxon>Metazoa</taxon>
        <taxon>Ecdysozoa</taxon>
        <taxon>Arthropoda</taxon>
        <taxon>Hexapoda</taxon>
        <taxon>Insecta</taxon>
        <taxon>Pterygota</taxon>
        <taxon>Neoptera</taxon>
        <taxon>Endopterygota</taxon>
        <taxon>Diptera</taxon>
        <taxon>Brachycera</taxon>
        <taxon>Muscomorpha</taxon>
        <taxon>Ephydroidea</taxon>
        <taxon>Drosophilidae</taxon>
        <taxon>Drosophila</taxon>
        <taxon>Sophophora</taxon>
    </lineage>
</organism>
<keyword evidence="1" id="KW-0479">Metal-binding</keyword>
<proteinExistence type="predicted"/>
<keyword evidence="3" id="KW-1185">Reference proteome</keyword>
<evidence type="ECO:0000313" key="4">
    <source>
        <dbReference type="RefSeq" id="XP_070139960.1"/>
    </source>
</evidence>
<dbReference type="Proteomes" id="UP001652661">
    <property type="component" value="Chromosome 2R"/>
</dbReference>
<feature type="domain" description="CCHC-type" evidence="2">
    <location>
        <begin position="106"/>
        <end position="121"/>
    </location>
</feature>
<keyword evidence="1" id="KW-0862">Zinc</keyword>
<reference evidence="4" key="2">
    <citation type="submission" date="2025-08" db="UniProtKB">
        <authorList>
            <consortium name="RefSeq"/>
        </authorList>
    </citation>
    <scope>IDENTIFICATION</scope>
    <source>
        <strain evidence="4">14028-0561.14</strain>
        <tissue evidence="4">Whole fly</tissue>
    </source>
</reference>
<keyword evidence="1" id="KW-0863">Zinc-finger</keyword>
<name>A0ABM4GB91_DROKI</name>
<sequence length="463" mass="50545">MKENIEKVLGDSASVRATTEDSKVLVLEVRNIDTIATKQEVCATLAGQLNFEAERVKVRSMRRSFAETQTAIVSLTLSLAKAVLHHGEVRIGWSICRIRERLGPVRCFRCLEPGHIAIHCKGPVDRSGCCINCGEPGHKAASCNKEPSCFICAAAGRKETRHKAGARGCPVSDSGKVDLHAVDSTQSEPLQGSAGSPVADAALWSCGADAPEMRDTKSAEGFVRANIGGTWLYSCYLAPSLSLEAFGRVLDELCSDLPRGRVVLETFASLDVVLLNEGSRQTFSRAGVGSVIDLTYVSSALASRARWKISEAYTASDHEAIECSIGAAPRTSGSLLPDRKAFRQDTFRPRDFANALEGFTAGEADGANETADGACSQSMLLRRPFRKHHSPVFWWSEDIADLRRKCHRSRRLLQRARGTPRLLTCNDRYKAARMELKTAIRNSKRECFLKLCDAAEEDPWGGA</sequence>
<dbReference type="PROSITE" id="PS50158">
    <property type="entry name" value="ZF_CCHC"/>
    <property type="match status" value="2"/>
</dbReference>
<accession>A0ABM4GB91</accession>
<dbReference type="SUPFAM" id="SSF57756">
    <property type="entry name" value="Retrovirus zinc finger-like domains"/>
    <property type="match status" value="1"/>
</dbReference>
<dbReference type="SUPFAM" id="SSF56219">
    <property type="entry name" value="DNase I-like"/>
    <property type="match status" value="1"/>
</dbReference>
<dbReference type="Gene3D" id="3.60.10.10">
    <property type="entry name" value="Endonuclease/exonuclease/phosphatase"/>
    <property type="match status" value="1"/>
</dbReference>
<evidence type="ECO:0000259" key="2">
    <source>
        <dbReference type="PROSITE" id="PS50158"/>
    </source>
</evidence>
<evidence type="ECO:0000256" key="1">
    <source>
        <dbReference type="PROSITE-ProRule" id="PRU00047"/>
    </source>
</evidence>
<reference evidence="3" key="1">
    <citation type="submission" date="2025-05" db="UniProtKB">
        <authorList>
            <consortium name="RefSeq"/>
        </authorList>
    </citation>
    <scope>NUCLEOTIDE SEQUENCE [LARGE SCALE GENOMIC DNA]</scope>
    <source>
        <strain evidence="3">14028-0561.14</strain>
    </source>
</reference>
<dbReference type="InterPro" id="IPR036691">
    <property type="entry name" value="Endo/exonu/phosph_ase_sf"/>
</dbReference>
<dbReference type="InterPro" id="IPR036875">
    <property type="entry name" value="Znf_CCHC_sf"/>
</dbReference>
<dbReference type="RefSeq" id="XP_070139960.1">
    <property type="nucleotide sequence ID" value="XM_070283859.1"/>
</dbReference>